<keyword evidence="1" id="KW-0677">Repeat</keyword>
<evidence type="ECO:0000313" key="3">
    <source>
        <dbReference type="EMBL" id="KAI5066725.1"/>
    </source>
</evidence>
<keyword evidence="4" id="KW-1185">Reference proteome</keyword>
<organism evidence="3 4">
    <name type="scientific">Adiantum capillus-veneris</name>
    <name type="common">Maidenhair fern</name>
    <dbReference type="NCBI Taxonomy" id="13818"/>
    <lineage>
        <taxon>Eukaryota</taxon>
        <taxon>Viridiplantae</taxon>
        <taxon>Streptophyta</taxon>
        <taxon>Embryophyta</taxon>
        <taxon>Tracheophyta</taxon>
        <taxon>Polypodiopsida</taxon>
        <taxon>Polypodiidae</taxon>
        <taxon>Polypodiales</taxon>
        <taxon>Pteridineae</taxon>
        <taxon>Pteridaceae</taxon>
        <taxon>Vittarioideae</taxon>
        <taxon>Adiantum</taxon>
    </lineage>
</organism>
<dbReference type="GO" id="GO:0005634">
    <property type="term" value="C:nucleus"/>
    <property type="evidence" value="ECO:0007669"/>
    <property type="project" value="UniProtKB-ARBA"/>
</dbReference>
<feature type="region of interest" description="Disordered" evidence="2">
    <location>
        <begin position="106"/>
        <end position="150"/>
    </location>
</feature>
<name>A0A9D4UF33_ADICA</name>
<sequence length="704" mass="76264">MLDGQGCLLPVRHFHSEDSPVMISSLSGRYPTCRAEAVAETNPNSSANPQAHHSQEFCSWSLVQESNPCELLDLSISRSCNSSPVPFEEADTTQASDNNVVLVKEGTRSSTPSDFDCLSTSPSRSALAFPPPSPAQEVEAAPAQSRSSNGELEGVVTSHCVFAEADSRSADFSRSVQEEGSSSKALCGNEMHMEFAEAASSSVVSKKEGLNRSVGDGSESRRGIIALCNCGQDCSDGTERSTGFVHPGTPQNVSSDKESQRQLLGSVCSSKDSINSEEMEEDCLETVNAERIHIEHGSFELLAGHGLSAPCQGGKGCKKMRLSIQTSSDTLAGGTSISAPEEMAHSPAERTVNTYFPGLMDDAALRCLAFVALSDLGRLSRVATPFRDLVKSRLILKLRQMYGMVEHLVFTYASGPSNWTAYDVNRNVWTTLPPANEDSVFLGSDKESLSAGTQVLWFGNRLFDFVYYRYDLVTNSWDMGPPMINPRCLFASASFGDFAYVAGGFGPANDSGALTILSSAEKYDSLTGQWEALPPMSTPRQKCAGFFMDGKFHVIGGRDANHQPIMSGEEYNPVTGAWRTIPDMYFAPAVHRRDMVNPPPPLVAVVNNQLYAVETTTNALKIYNKQINTWTNLGYLPVPADFRNGWGIAFKGLGDTLFVLGDRQGIAAFGWRPGPSVAVPNWQLLSHRARGVNSFLYNCAVMTC</sequence>
<dbReference type="OrthoDB" id="191037at2759"/>
<evidence type="ECO:0008006" key="5">
    <source>
        <dbReference type="Google" id="ProtNLM"/>
    </source>
</evidence>
<dbReference type="InterPro" id="IPR006652">
    <property type="entry name" value="Kelch_1"/>
</dbReference>
<dbReference type="AlphaFoldDB" id="A0A9D4UF33"/>
<reference evidence="3" key="1">
    <citation type="submission" date="2021-01" db="EMBL/GenBank/DDBJ databases">
        <title>Adiantum capillus-veneris genome.</title>
        <authorList>
            <person name="Fang Y."/>
            <person name="Liao Q."/>
        </authorList>
    </citation>
    <scope>NUCLEOTIDE SEQUENCE</scope>
    <source>
        <strain evidence="3">H3</strain>
        <tissue evidence="3">Leaf</tissue>
    </source>
</reference>
<feature type="region of interest" description="Disordered" evidence="2">
    <location>
        <begin position="239"/>
        <end position="259"/>
    </location>
</feature>
<evidence type="ECO:0000256" key="2">
    <source>
        <dbReference type="SAM" id="MobiDB-lite"/>
    </source>
</evidence>
<feature type="compositionally biased region" description="Polar residues" evidence="2">
    <location>
        <begin position="108"/>
        <end position="124"/>
    </location>
</feature>
<dbReference type="SUPFAM" id="SSF117281">
    <property type="entry name" value="Kelch motif"/>
    <property type="match status" value="1"/>
</dbReference>
<dbReference type="PANTHER" id="PTHR46122:SF1">
    <property type="entry name" value="F-BOX DOMAIN-CONTAINING PROTEIN"/>
    <property type="match status" value="1"/>
</dbReference>
<dbReference type="Proteomes" id="UP000886520">
    <property type="component" value="Chromosome 18"/>
</dbReference>
<comment type="caution">
    <text evidence="3">The sequence shown here is derived from an EMBL/GenBank/DDBJ whole genome shotgun (WGS) entry which is preliminary data.</text>
</comment>
<dbReference type="PANTHER" id="PTHR46122">
    <property type="entry name" value="GALACTOSE OXIDASE/KELCH REPEAT PROTEIN-RELATED"/>
    <property type="match status" value="1"/>
</dbReference>
<accession>A0A9D4UF33</accession>
<evidence type="ECO:0000313" key="4">
    <source>
        <dbReference type="Proteomes" id="UP000886520"/>
    </source>
</evidence>
<dbReference type="EMBL" id="JABFUD020000018">
    <property type="protein sequence ID" value="KAI5066725.1"/>
    <property type="molecule type" value="Genomic_DNA"/>
</dbReference>
<evidence type="ECO:0000256" key="1">
    <source>
        <dbReference type="ARBA" id="ARBA00022737"/>
    </source>
</evidence>
<dbReference type="InterPro" id="IPR052439">
    <property type="entry name" value="F-box/Kelch-repeat"/>
</dbReference>
<proteinExistence type="predicted"/>
<dbReference type="Pfam" id="PF01344">
    <property type="entry name" value="Kelch_1"/>
    <property type="match status" value="2"/>
</dbReference>
<protein>
    <recommendedName>
        <fullName evidence="5">Kelch repeat-containing protein</fullName>
    </recommendedName>
</protein>
<dbReference type="SMART" id="SM00612">
    <property type="entry name" value="Kelch"/>
    <property type="match status" value="3"/>
</dbReference>
<dbReference type="InterPro" id="IPR015915">
    <property type="entry name" value="Kelch-typ_b-propeller"/>
</dbReference>
<dbReference type="Gene3D" id="2.120.10.80">
    <property type="entry name" value="Kelch-type beta propeller"/>
    <property type="match status" value="1"/>
</dbReference>
<gene>
    <name evidence="3" type="ORF">GOP47_0019349</name>
</gene>